<feature type="domain" description="TonB-dependent transporter Oar-like beta-barrel" evidence="5">
    <location>
        <begin position="248"/>
        <end position="1103"/>
    </location>
</feature>
<dbReference type="GO" id="GO:0009279">
    <property type="term" value="C:cell outer membrane"/>
    <property type="evidence" value="ECO:0007669"/>
    <property type="project" value="UniProtKB-SubCell"/>
</dbReference>
<dbReference type="SUPFAM" id="SSF49464">
    <property type="entry name" value="Carboxypeptidase regulatory domain-like"/>
    <property type="match status" value="1"/>
</dbReference>
<dbReference type="InterPro" id="IPR010917">
    <property type="entry name" value="TonB_rcpt_CS"/>
</dbReference>
<dbReference type="InterPro" id="IPR057601">
    <property type="entry name" value="Oar-like_b-barrel"/>
</dbReference>
<dbReference type="EMBL" id="OKRB01000103">
    <property type="protein sequence ID" value="SPE24383.1"/>
    <property type="molecule type" value="Genomic_DNA"/>
</dbReference>
<protein>
    <recommendedName>
        <fullName evidence="5">TonB-dependent transporter Oar-like beta-barrel domain-containing protein</fullName>
    </recommendedName>
</protein>
<comment type="subcellular location">
    <subcellularLocation>
        <location evidence="1">Cell outer membrane</location>
    </subcellularLocation>
</comment>
<keyword evidence="2" id="KW-0472">Membrane</keyword>
<dbReference type="PROSITE" id="PS01156">
    <property type="entry name" value="TONB_DEPENDENT_REC_2"/>
    <property type="match status" value="1"/>
</dbReference>
<feature type="chain" id="PRO_5015003187" description="TonB-dependent transporter Oar-like beta-barrel domain-containing protein" evidence="4">
    <location>
        <begin position="29"/>
        <end position="1110"/>
    </location>
</feature>
<sequence>MQNHVGKKLLYALSFVGAFLLAGSTAFAQLQAGRILGQVFDPQHAAVPGATITVTNPATNISETVKTDAAGNYVVTPLNPGTYSVSATARGFQTEVRSGIELTVGQAAEVDLNLHIGTANTKVEVTTEGPILETQSGSLNMTVTNTQVESLPLNGRQFTQLAELSPGVAPLPASGNTQNVRPENLNGNVFDGINGQESDFLLDGGDITAHHEGGTQIMTSIDATQEYNVESSPYSAEYTGVGAAFNTTTKSGGNEFHGDLFEFVRNQDTDAQGFFALTKPELKRNQFGGTIGGPLSIPKLYSGKDRTFFFASYEGNRQVQGLTSNVPVPTQAQLGGDFSASGLHAIYDPTTTVAGGARTQFPGNKILSGQISSVATFFDKLIPAPNSANGLNYISNPVQYYRYDNFMLRVDQVIHNTNRVFARYSTDRNRENDASPFPALGSAFLEGPATDFEIALTSSIGPHIVNEALYNELPGQYRGYSLLPGQGVAMDQAAGIVSSTLAGLISPGAGTFPIFNLTNYLGGNLTGQFGDGRPKGQNRYIYEWVDNLTWEKGRHLIKVGTMIEDNKCLLFDSRTSDGSFSFTGAETSNKGASGTGDGFADWLLGYPASATRGNYPNFWGGAGTFWEFYGQDDWRATEKLTITAGLRYQYMPWLTPYLGQGATFDPTQAKPVIVSSSTSSVNLNAQPDAAVGVAIFGSLIQTTSTAGLPLTVTNVSKDLLGPRLGFSWRPFGEKTVIRGGIGQYYQIESTNLRLNFNFIPFNFTQTVNATTNVIPTQTTANFFLNQAFGLNMTPANTPVSWSPLPEHAKMASNAHWSFGFERQLPGGIVVDANYVGTTGRHLPGSLNVNDPTPATGAIQARRPYTNFGTINFNTQNASSIYHSFQVAVHKRISNGLWYTLSYTFEKNIDRGQQVVLGGDGHMARFVDGSNIPQILTVALGYSLPFGRGKQFLNTTNPAVNAILGGWQFQTISNFRSGVPWTPTISTDVANIGVTPQHPNVVAAGGCATTGVLTKNYNAAAYQVPTALTYGNSGFNVCYTGNHQSVDASLSKDFNVTEGSKFQFRFEAFNVPNLTDFSGPSNTNIDASAYGSINSISNSPRQLQFALKYVF</sequence>
<name>A0A2N9LMS6_9BACT</name>
<evidence type="ECO:0000259" key="5">
    <source>
        <dbReference type="Pfam" id="PF25183"/>
    </source>
</evidence>
<evidence type="ECO:0000256" key="3">
    <source>
        <dbReference type="ARBA" id="ARBA00023237"/>
    </source>
</evidence>
<dbReference type="Pfam" id="PF25183">
    <property type="entry name" value="OMP_b-brl_4"/>
    <property type="match status" value="1"/>
</dbReference>
<dbReference type="Gene3D" id="2.40.170.20">
    <property type="entry name" value="TonB-dependent receptor, beta-barrel domain"/>
    <property type="match status" value="1"/>
</dbReference>
<dbReference type="SUPFAM" id="SSF56935">
    <property type="entry name" value="Porins"/>
    <property type="match status" value="1"/>
</dbReference>
<gene>
    <name evidence="6" type="ORF">SBA5_450041</name>
</gene>
<keyword evidence="3" id="KW-0998">Cell outer membrane</keyword>
<evidence type="ECO:0000256" key="1">
    <source>
        <dbReference type="ARBA" id="ARBA00004442"/>
    </source>
</evidence>
<proteinExistence type="predicted"/>
<dbReference type="InterPro" id="IPR036942">
    <property type="entry name" value="Beta-barrel_TonB_sf"/>
</dbReference>
<reference evidence="7" key="1">
    <citation type="submission" date="2018-02" db="EMBL/GenBank/DDBJ databases">
        <authorList>
            <person name="Hausmann B."/>
        </authorList>
    </citation>
    <scope>NUCLEOTIDE SEQUENCE [LARGE SCALE GENOMIC DNA]</scope>
    <source>
        <strain evidence="7">Peat soil MAG SbA5</strain>
    </source>
</reference>
<accession>A0A2N9LMS6</accession>
<dbReference type="Pfam" id="PF13620">
    <property type="entry name" value="CarboxypepD_reg"/>
    <property type="match status" value="1"/>
</dbReference>
<organism evidence="6 7">
    <name type="scientific">Candidatus Sulfuritelmatomonas gaucii</name>
    <dbReference type="NCBI Taxonomy" id="2043161"/>
    <lineage>
        <taxon>Bacteria</taxon>
        <taxon>Pseudomonadati</taxon>
        <taxon>Acidobacteriota</taxon>
        <taxon>Terriglobia</taxon>
        <taxon>Terriglobales</taxon>
        <taxon>Acidobacteriaceae</taxon>
        <taxon>Candidatus Sulfuritelmatomonas</taxon>
    </lineage>
</organism>
<feature type="signal peptide" evidence="4">
    <location>
        <begin position="1"/>
        <end position="28"/>
    </location>
</feature>
<evidence type="ECO:0000313" key="7">
    <source>
        <dbReference type="Proteomes" id="UP000239735"/>
    </source>
</evidence>
<dbReference type="OrthoDB" id="97893at2"/>
<dbReference type="Gene3D" id="2.60.40.1120">
    <property type="entry name" value="Carboxypeptidase-like, regulatory domain"/>
    <property type="match status" value="1"/>
</dbReference>
<evidence type="ECO:0000313" key="6">
    <source>
        <dbReference type="EMBL" id="SPE24383.1"/>
    </source>
</evidence>
<keyword evidence="4" id="KW-0732">Signal</keyword>
<dbReference type="Proteomes" id="UP000239735">
    <property type="component" value="Unassembled WGS sequence"/>
</dbReference>
<dbReference type="AlphaFoldDB" id="A0A2N9LMS6"/>
<evidence type="ECO:0000256" key="4">
    <source>
        <dbReference type="SAM" id="SignalP"/>
    </source>
</evidence>
<evidence type="ECO:0000256" key="2">
    <source>
        <dbReference type="ARBA" id="ARBA00023136"/>
    </source>
</evidence>
<dbReference type="InterPro" id="IPR008969">
    <property type="entry name" value="CarboxyPept-like_regulatory"/>
</dbReference>